<dbReference type="InterPro" id="IPR036390">
    <property type="entry name" value="WH_DNA-bd_sf"/>
</dbReference>
<comment type="caution">
    <text evidence="6">The sequence shown here is derived from an EMBL/GenBank/DDBJ whole genome shotgun (WGS) entry which is preliminary data.</text>
</comment>
<dbReference type="PANTHER" id="PTHR34298:SF2">
    <property type="entry name" value="SEGREGATION AND CONDENSATION PROTEIN B"/>
    <property type="match status" value="1"/>
</dbReference>
<dbReference type="GO" id="GO:0051301">
    <property type="term" value="P:cell division"/>
    <property type="evidence" value="ECO:0007669"/>
    <property type="project" value="UniProtKB-KW"/>
</dbReference>
<dbReference type="Gene3D" id="1.10.10.10">
    <property type="entry name" value="Winged helix-like DNA-binding domain superfamily/Winged helix DNA-binding domain"/>
    <property type="match status" value="2"/>
</dbReference>
<reference evidence="6 7" key="1">
    <citation type="submission" date="2015-07" db="EMBL/GenBank/DDBJ databases">
        <title>Genome sequence of Leptolinea tardivitalis DSM 16556.</title>
        <authorList>
            <person name="Hemp J."/>
            <person name="Ward L.M."/>
            <person name="Pace L.A."/>
            <person name="Fischer W.W."/>
        </authorList>
    </citation>
    <scope>NUCLEOTIDE SEQUENCE [LARGE SCALE GENOMIC DNA]</scope>
    <source>
        <strain evidence="6 7">YMTK-2</strain>
    </source>
</reference>
<keyword evidence="2 5" id="KW-0132">Cell division</keyword>
<comment type="similarity">
    <text evidence="5">Belongs to the ScpB family.</text>
</comment>
<dbReference type="GO" id="GO:0006260">
    <property type="term" value="P:DNA replication"/>
    <property type="evidence" value="ECO:0007669"/>
    <property type="project" value="UniProtKB-UniRule"/>
</dbReference>
<evidence type="ECO:0000256" key="1">
    <source>
        <dbReference type="ARBA" id="ARBA00022490"/>
    </source>
</evidence>
<dbReference type="InterPro" id="IPR036388">
    <property type="entry name" value="WH-like_DNA-bd_sf"/>
</dbReference>
<name>A0A0N8GLJ9_9CHLR</name>
<evidence type="ECO:0000313" key="7">
    <source>
        <dbReference type="Proteomes" id="UP000050430"/>
    </source>
</evidence>
<dbReference type="HAMAP" id="MF_01804">
    <property type="entry name" value="ScpB"/>
    <property type="match status" value="1"/>
</dbReference>
<dbReference type="STRING" id="229920.ADM99_06395"/>
<evidence type="ECO:0000256" key="5">
    <source>
        <dbReference type="HAMAP-Rule" id="MF_01804"/>
    </source>
</evidence>
<dbReference type="Pfam" id="PF04079">
    <property type="entry name" value="SMC_ScpB"/>
    <property type="match status" value="1"/>
</dbReference>
<sequence length="209" mass="23022">MTLTLIIGRKYPKYRGNYSMSEEREKLPEINLQSALEALLFIAPGPVTPDQLAEVMNVPVNQVEAELSTMSEVFEQSRGLRLQFHGGRVQLTTAPELAPFAEKFLGLDVTARLSRAALEALSIIAYRQPVTRPEVDSIRGVNSDGVLKSLLNKGLVQEVGRAEAPGRPILYGTTAEFLQHFGIDSLQKLPPLEQPESAEAEKGIELLKE</sequence>
<comment type="subunit">
    <text evidence="5">Homodimer. Homodimerization may be required to stabilize the binding of ScpA to the Smc head domains. Component of a cohesin-like complex composed of ScpA, ScpB and the Smc homodimer, in which ScpA and ScpB bind to the head domain of Smc. The presence of the three proteins is required for the association of the complex with DNA.</text>
</comment>
<comment type="subcellular location">
    <subcellularLocation>
        <location evidence="5">Cytoplasm</location>
    </subcellularLocation>
    <text evidence="5">Associated with two foci at the outer edges of the nucleoid region in young cells, and at four foci within both cell halves in older cells.</text>
</comment>
<proteinExistence type="inferred from homology"/>
<keyword evidence="7" id="KW-1185">Reference proteome</keyword>
<gene>
    <name evidence="5" type="primary">scpB</name>
    <name evidence="6" type="ORF">ADM99_06395</name>
</gene>
<dbReference type="GO" id="GO:0051304">
    <property type="term" value="P:chromosome separation"/>
    <property type="evidence" value="ECO:0007669"/>
    <property type="project" value="InterPro"/>
</dbReference>
<accession>A0A0N8GLJ9</accession>
<dbReference type="InterPro" id="IPR005234">
    <property type="entry name" value="ScpB_csome_segregation"/>
</dbReference>
<keyword evidence="4 5" id="KW-0131">Cell cycle</keyword>
<dbReference type="NCBIfam" id="TIGR00281">
    <property type="entry name" value="SMC-Scp complex subunit ScpB"/>
    <property type="match status" value="1"/>
</dbReference>
<evidence type="ECO:0000256" key="2">
    <source>
        <dbReference type="ARBA" id="ARBA00022618"/>
    </source>
</evidence>
<evidence type="ECO:0000256" key="3">
    <source>
        <dbReference type="ARBA" id="ARBA00022829"/>
    </source>
</evidence>
<dbReference type="AlphaFoldDB" id="A0A0N8GLJ9"/>
<dbReference type="PIRSF" id="PIRSF019345">
    <property type="entry name" value="ScpB"/>
    <property type="match status" value="1"/>
</dbReference>
<dbReference type="EMBL" id="LGCK01000007">
    <property type="protein sequence ID" value="KPL72706.1"/>
    <property type="molecule type" value="Genomic_DNA"/>
</dbReference>
<evidence type="ECO:0000256" key="4">
    <source>
        <dbReference type="ARBA" id="ARBA00023306"/>
    </source>
</evidence>
<protein>
    <recommendedName>
        <fullName evidence="5">Segregation and condensation protein B</fullName>
    </recommendedName>
</protein>
<comment type="function">
    <text evidence="5">Participates in chromosomal partition during cell division. May act via the formation of a condensin-like complex containing Smc and ScpA that pull DNA away from mid-cell into both cell halves.</text>
</comment>
<keyword evidence="1 5" id="KW-0963">Cytoplasm</keyword>
<dbReference type="GO" id="GO:0005737">
    <property type="term" value="C:cytoplasm"/>
    <property type="evidence" value="ECO:0007669"/>
    <property type="project" value="UniProtKB-SubCell"/>
</dbReference>
<dbReference type="Proteomes" id="UP000050430">
    <property type="component" value="Unassembled WGS sequence"/>
</dbReference>
<organism evidence="6 7">
    <name type="scientific">Leptolinea tardivitalis</name>
    <dbReference type="NCBI Taxonomy" id="229920"/>
    <lineage>
        <taxon>Bacteria</taxon>
        <taxon>Bacillati</taxon>
        <taxon>Chloroflexota</taxon>
        <taxon>Anaerolineae</taxon>
        <taxon>Anaerolineales</taxon>
        <taxon>Anaerolineaceae</taxon>
        <taxon>Leptolinea</taxon>
    </lineage>
</organism>
<dbReference type="SUPFAM" id="SSF46785">
    <property type="entry name" value="Winged helix' DNA-binding domain"/>
    <property type="match status" value="2"/>
</dbReference>
<evidence type="ECO:0000313" key="6">
    <source>
        <dbReference type="EMBL" id="KPL72706.1"/>
    </source>
</evidence>
<dbReference type="PATRIC" id="fig|229920.5.peg.1249"/>
<dbReference type="PANTHER" id="PTHR34298">
    <property type="entry name" value="SEGREGATION AND CONDENSATION PROTEIN B"/>
    <property type="match status" value="1"/>
</dbReference>
<keyword evidence="3 5" id="KW-0159">Chromosome partition</keyword>